<comment type="catalytic activity">
    <reaction evidence="13">
        <text>9-octadecanoyloxy-octadecanoate + H2O = 9-hydroxy-octadecanoate + octadecanoate + H(+)</text>
        <dbReference type="Rhea" id="RHEA:52096"/>
        <dbReference type="ChEBI" id="CHEBI:15377"/>
        <dbReference type="ChEBI" id="CHEBI:15378"/>
        <dbReference type="ChEBI" id="CHEBI:25629"/>
        <dbReference type="ChEBI" id="CHEBI:136286"/>
        <dbReference type="ChEBI" id="CHEBI:136373"/>
    </reaction>
    <physiologicalReaction direction="left-to-right" evidence="13">
        <dbReference type="Rhea" id="RHEA:52097"/>
    </physiologicalReaction>
</comment>
<evidence type="ECO:0000256" key="9">
    <source>
        <dbReference type="ARBA" id="ARBA00047863"/>
    </source>
</evidence>
<proteinExistence type="inferred from homology"/>
<evidence type="ECO:0000313" key="19">
    <source>
        <dbReference type="RefSeq" id="XP_001353918.4"/>
    </source>
</evidence>
<evidence type="ECO:0000313" key="18">
    <source>
        <dbReference type="Proteomes" id="UP000001819"/>
    </source>
</evidence>
<evidence type="ECO:0000256" key="2">
    <source>
        <dbReference type="ARBA" id="ARBA00004127"/>
    </source>
</evidence>
<evidence type="ECO:0000256" key="5">
    <source>
        <dbReference type="ARBA" id="ARBA00022989"/>
    </source>
</evidence>
<evidence type="ECO:0000256" key="3">
    <source>
        <dbReference type="ARBA" id="ARBA00009300"/>
    </source>
</evidence>
<feature type="transmembrane region" description="Helical" evidence="17">
    <location>
        <begin position="65"/>
        <end position="87"/>
    </location>
</feature>
<keyword evidence="5 17" id="KW-1133">Transmembrane helix</keyword>
<evidence type="ECO:0000256" key="10">
    <source>
        <dbReference type="ARBA" id="ARBA00048680"/>
    </source>
</evidence>
<evidence type="ECO:0000256" key="13">
    <source>
        <dbReference type="ARBA" id="ARBA00049221"/>
    </source>
</evidence>
<comment type="catalytic activity">
    <reaction evidence="11">
        <text>12-(9Z-octadecenoyloxy)-octadecanoate + H2O = 12-hydroxyoctadecanoate + (9Z)-octadecenoate + H(+)</text>
        <dbReference type="Rhea" id="RHEA:52060"/>
        <dbReference type="ChEBI" id="CHEBI:15377"/>
        <dbReference type="ChEBI" id="CHEBI:15378"/>
        <dbReference type="ChEBI" id="CHEBI:30823"/>
        <dbReference type="ChEBI" id="CHEBI:84201"/>
        <dbReference type="ChEBI" id="CHEBI:136302"/>
    </reaction>
    <physiologicalReaction direction="left-to-right" evidence="11">
        <dbReference type="Rhea" id="RHEA:52061"/>
    </physiologicalReaction>
</comment>
<evidence type="ECO:0000256" key="17">
    <source>
        <dbReference type="SAM" id="Phobius"/>
    </source>
</evidence>
<organism evidence="18 19">
    <name type="scientific">Drosophila pseudoobscura pseudoobscura</name>
    <name type="common">Fruit fly</name>
    <dbReference type="NCBI Taxonomy" id="46245"/>
    <lineage>
        <taxon>Eukaryota</taxon>
        <taxon>Metazoa</taxon>
        <taxon>Ecdysozoa</taxon>
        <taxon>Arthropoda</taxon>
        <taxon>Hexapoda</taxon>
        <taxon>Insecta</taxon>
        <taxon>Pterygota</taxon>
        <taxon>Neoptera</taxon>
        <taxon>Endopterygota</taxon>
        <taxon>Diptera</taxon>
        <taxon>Brachycera</taxon>
        <taxon>Muscomorpha</taxon>
        <taxon>Ephydroidea</taxon>
        <taxon>Drosophilidae</taxon>
        <taxon>Drosophila</taxon>
        <taxon>Sophophora</taxon>
    </lineage>
</organism>
<comment type="catalytic activity">
    <reaction evidence="14">
        <text>13-(9Z-octadecenoyloxy)-octadecanoate + H2O = 13-hydroxy-octadecanoate + (9Z)-octadecenoate + H(+)</text>
        <dbReference type="Rhea" id="RHEA:52064"/>
        <dbReference type="ChEBI" id="CHEBI:15377"/>
        <dbReference type="ChEBI" id="CHEBI:15378"/>
        <dbReference type="ChEBI" id="CHEBI:30823"/>
        <dbReference type="ChEBI" id="CHEBI:136303"/>
        <dbReference type="ChEBI" id="CHEBI:136304"/>
    </reaction>
    <physiologicalReaction direction="left-to-right" evidence="14">
        <dbReference type="Rhea" id="RHEA:52065"/>
    </physiologicalReaction>
</comment>
<protein>
    <submittedName>
        <fullName evidence="19">Androgen-induced gene 1 protein</fullName>
    </submittedName>
</protein>
<feature type="transmembrane region" description="Helical" evidence="17">
    <location>
        <begin position="193"/>
        <end position="223"/>
    </location>
</feature>
<keyword evidence="4 17" id="KW-0812">Transmembrane</keyword>
<feature type="transmembrane region" description="Helical" evidence="17">
    <location>
        <begin position="169"/>
        <end position="187"/>
    </location>
</feature>
<evidence type="ECO:0000256" key="14">
    <source>
        <dbReference type="ARBA" id="ARBA00049296"/>
    </source>
</evidence>
<accession>A0A6I8UDV2</accession>
<comment type="catalytic activity">
    <reaction evidence="7">
        <text>12-hexadecanoyloxy-octadecanoate + H2O = 12-hydroxyoctadecanoate + hexadecanoate + H(+)</text>
        <dbReference type="Rhea" id="RHEA:52056"/>
        <dbReference type="ChEBI" id="CHEBI:7896"/>
        <dbReference type="ChEBI" id="CHEBI:15377"/>
        <dbReference type="ChEBI" id="CHEBI:15378"/>
        <dbReference type="ChEBI" id="CHEBI:83677"/>
        <dbReference type="ChEBI" id="CHEBI:84201"/>
    </reaction>
    <physiologicalReaction direction="left-to-right" evidence="7">
        <dbReference type="Rhea" id="RHEA:52057"/>
    </physiologicalReaction>
</comment>
<evidence type="ECO:0000256" key="11">
    <source>
        <dbReference type="ARBA" id="ARBA00048701"/>
    </source>
</evidence>
<dbReference type="InterPro" id="IPR006838">
    <property type="entry name" value="ADTRP_AIG1"/>
</dbReference>
<dbReference type="PANTHER" id="PTHR10989">
    <property type="entry name" value="ANDROGEN-INDUCED PROTEIN 1-RELATED"/>
    <property type="match status" value="1"/>
</dbReference>
<evidence type="ECO:0000256" key="1">
    <source>
        <dbReference type="ARBA" id="ARBA00000923"/>
    </source>
</evidence>
<comment type="catalytic activity">
    <reaction evidence="10">
        <text>12-octadecanoyloxy-octadecanoate + H2O = 12-hydroxyoctadecanoate + octadecanoate + H(+)</text>
        <dbReference type="Rhea" id="RHEA:52080"/>
        <dbReference type="ChEBI" id="CHEBI:15377"/>
        <dbReference type="ChEBI" id="CHEBI:15378"/>
        <dbReference type="ChEBI" id="CHEBI:25629"/>
        <dbReference type="ChEBI" id="CHEBI:84201"/>
        <dbReference type="ChEBI" id="CHEBI:136330"/>
    </reaction>
    <physiologicalReaction direction="left-to-right" evidence="10">
        <dbReference type="Rhea" id="RHEA:52081"/>
    </physiologicalReaction>
</comment>
<dbReference type="GO" id="GO:0012505">
    <property type="term" value="C:endomembrane system"/>
    <property type="evidence" value="ECO:0007669"/>
    <property type="project" value="UniProtKB-SubCell"/>
</dbReference>
<comment type="similarity">
    <text evidence="3">Belongs to the AIG1 family.</text>
</comment>
<evidence type="ECO:0000256" key="8">
    <source>
        <dbReference type="ARBA" id="ARBA00047427"/>
    </source>
</evidence>
<dbReference type="KEGG" id="dpo:4813224"/>
<comment type="catalytic activity">
    <reaction evidence="1">
        <text>9-(9Z-hexadecenoyloxy)-octadecanoate + H2O = (9Z)-hexadecenoate + 9-hydroxy-octadecanoate + H(+)</text>
        <dbReference type="Rhea" id="RHEA:52068"/>
        <dbReference type="ChEBI" id="CHEBI:15377"/>
        <dbReference type="ChEBI" id="CHEBI:15378"/>
        <dbReference type="ChEBI" id="CHEBI:32372"/>
        <dbReference type="ChEBI" id="CHEBI:136286"/>
        <dbReference type="ChEBI" id="CHEBI:136309"/>
    </reaction>
    <physiologicalReaction direction="left-to-right" evidence="1">
        <dbReference type="Rhea" id="RHEA:52069"/>
    </physiologicalReaction>
</comment>
<dbReference type="Proteomes" id="UP000001819">
    <property type="component" value="Chromosome X"/>
</dbReference>
<feature type="transmembrane region" description="Helical" evidence="17">
    <location>
        <begin position="99"/>
        <end position="121"/>
    </location>
</feature>
<sequence>MQGPVAEPMERGNVFANAYKTRLLLHLAASTHLGYATYYDYVYAQLPPLAVEMGLEAPIGGKLKYMTFLCGLLQFTYYSLALAYDVVRVRRLKLLRDYMLASFVVPLALTVSLTFWTLYAIDRESIYPGLLDLIYPVWLNQTMHTIVVVYALVELCVTQHRYPARSKGLAGLGAFLVAYLAWIHYVWLRTGVWAYPFLGALAGPVRLVFFAVIVVLAFAYYLFGERMNSILWPRANCGGGRRWSSSE</sequence>
<comment type="catalytic activity">
    <reaction evidence="15">
        <text>13-(9Z-hexadecenoyloxy)-octadecanoate + H2O = 13-hydroxy-octadecanoate + (9Z)-hexadecenoate + H(+)</text>
        <dbReference type="Rhea" id="RHEA:52076"/>
        <dbReference type="ChEBI" id="CHEBI:15377"/>
        <dbReference type="ChEBI" id="CHEBI:15378"/>
        <dbReference type="ChEBI" id="CHEBI:32372"/>
        <dbReference type="ChEBI" id="CHEBI:136304"/>
        <dbReference type="ChEBI" id="CHEBI:136315"/>
    </reaction>
    <physiologicalReaction direction="left-to-right" evidence="15">
        <dbReference type="Rhea" id="RHEA:52077"/>
    </physiologicalReaction>
</comment>
<comment type="catalytic activity">
    <reaction evidence="12">
        <text>9-(9Z-octadecenoyloxy)-octadecanoate + H2O = 9-hydroxy-octadecanoate + (9Z)-octadecenoate + H(+)</text>
        <dbReference type="Rhea" id="RHEA:52048"/>
        <dbReference type="ChEBI" id="CHEBI:15377"/>
        <dbReference type="ChEBI" id="CHEBI:15378"/>
        <dbReference type="ChEBI" id="CHEBI:30823"/>
        <dbReference type="ChEBI" id="CHEBI:136282"/>
        <dbReference type="ChEBI" id="CHEBI:136286"/>
    </reaction>
    <physiologicalReaction direction="left-to-right" evidence="12">
        <dbReference type="Rhea" id="RHEA:52049"/>
    </physiologicalReaction>
</comment>
<evidence type="ECO:0000256" key="7">
    <source>
        <dbReference type="ARBA" id="ARBA00047368"/>
    </source>
</evidence>
<comment type="catalytic activity">
    <reaction evidence="16">
        <text>12-(9Z-hexadecenoyloxy)-octadecanoate + H2O = 12-hydroxyoctadecanoate + (9Z)-hexadecenoate + H(+)</text>
        <dbReference type="Rhea" id="RHEA:52072"/>
        <dbReference type="ChEBI" id="CHEBI:15377"/>
        <dbReference type="ChEBI" id="CHEBI:15378"/>
        <dbReference type="ChEBI" id="CHEBI:32372"/>
        <dbReference type="ChEBI" id="CHEBI:84201"/>
        <dbReference type="ChEBI" id="CHEBI:136312"/>
    </reaction>
    <physiologicalReaction direction="left-to-right" evidence="16">
        <dbReference type="Rhea" id="RHEA:52073"/>
    </physiologicalReaction>
</comment>
<gene>
    <name evidence="19" type="primary">LOC4813224</name>
</gene>
<comment type="catalytic activity">
    <reaction evidence="8">
        <text>13-octadecanoyloxy-octadecanoate + H2O = 13-hydroxy-octadecanoate + octadecanoate + H(+)</text>
        <dbReference type="Rhea" id="RHEA:52084"/>
        <dbReference type="ChEBI" id="CHEBI:15377"/>
        <dbReference type="ChEBI" id="CHEBI:15378"/>
        <dbReference type="ChEBI" id="CHEBI:25629"/>
        <dbReference type="ChEBI" id="CHEBI:136304"/>
        <dbReference type="ChEBI" id="CHEBI:136335"/>
    </reaction>
    <physiologicalReaction direction="left-to-right" evidence="8">
        <dbReference type="Rhea" id="RHEA:52085"/>
    </physiologicalReaction>
</comment>
<keyword evidence="6 17" id="KW-0472">Membrane</keyword>
<evidence type="ECO:0000256" key="6">
    <source>
        <dbReference type="ARBA" id="ARBA00023136"/>
    </source>
</evidence>
<evidence type="ECO:0000256" key="4">
    <source>
        <dbReference type="ARBA" id="ARBA00022692"/>
    </source>
</evidence>
<evidence type="ECO:0000256" key="16">
    <source>
        <dbReference type="ARBA" id="ARBA00049428"/>
    </source>
</evidence>
<evidence type="ECO:0000256" key="12">
    <source>
        <dbReference type="ARBA" id="ARBA00048800"/>
    </source>
</evidence>
<feature type="transmembrane region" description="Helical" evidence="17">
    <location>
        <begin position="133"/>
        <end position="157"/>
    </location>
</feature>
<dbReference type="FunCoup" id="A0A6I8UDV2">
    <property type="interactions" value="46"/>
</dbReference>
<dbReference type="GO" id="GO:0016020">
    <property type="term" value="C:membrane"/>
    <property type="evidence" value="ECO:0007669"/>
    <property type="project" value="InterPro"/>
</dbReference>
<dbReference type="PANTHER" id="PTHR10989:SF16">
    <property type="entry name" value="AT02829P-RELATED"/>
    <property type="match status" value="1"/>
</dbReference>
<dbReference type="AlphaFoldDB" id="A0A6I8UDV2"/>
<reference evidence="19" key="1">
    <citation type="submission" date="2025-08" db="UniProtKB">
        <authorList>
            <consortium name="RefSeq"/>
        </authorList>
    </citation>
    <scope>IDENTIFICATION</scope>
    <source>
        <strain evidence="19">MV-25-SWS-2005</strain>
        <tissue evidence="19">Whole body</tissue>
    </source>
</reference>
<dbReference type="InParanoid" id="A0A6I8UDV2"/>
<dbReference type="RefSeq" id="XP_001353918.4">
    <property type="nucleotide sequence ID" value="XM_001353882.4"/>
</dbReference>
<name>A0A6I8UDV2_DROPS</name>
<keyword evidence="18" id="KW-1185">Reference proteome</keyword>
<evidence type="ECO:0000256" key="15">
    <source>
        <dbReference type="ARBA" id="ARBA00049322"/>
    </source>
</evidence>
<dbReference type="Pfam" id="PF04750">
    <property type="entry name" value="Far-17a_AIG1"/>
    <property type="match status" value="1"/>
</dbReference>
<comment type="catalytic activity">
    <reaction evidence="9">
        <text>9-hexadecanoyloxy-octadecanoate + H2O = 9-hydroxy-octadecanoate + hexadecanoate + H(+)</text>
        <dbReference type="Rhea" id="RHEA:52052"/>
        <dbReference type="ChEBI" id="CHEBI:7896"/>
        <dbReference type="ChEBI" id="CHEBI:15377"/>
        <dbReference type="ChEBI" id="CHEBI:15378"/>
        <dbReference type="ChEBI" id="CHEBI:83670"/>
        <dbReference type="ChEBI" id="CHEBI:136286"/>
    </reaction>
    <physiologicalReaction direction="left-to-right" evidence="9">
        <dbReference type="Rhea" id="RHEA:52053"/>
    </physiologicalReaction>
</comment>
<comment type="subcellular location">
    <subcellularLocation>
        <location evidence="2">Endomembrane system</location>
        <topology evidence="2">Multi-pass membrane protein</topology>
    </subcellularLocation>
</comment>